<name>A0ABQ0LKI0_MYCCL</name>
<dbReference type="EMBL" id="DF846897">
    <property type="protein sequence ID" value="GAT51099.1"/>
    <property type="molecule type" value="Genomic_DNA"/>
</dbReference>
<dbReference type="Proteomes" id="UP000815677">
    <property type="component" value="Unassembled WGS sequence"/>
</dbReference>
<protein>
    <submittedName>
        <fullName evidence="1">Uncharacterized protein</fullName>
    </submittedName>
</protein>
<accession>A0ABQ0LKI0</accession>
<keyword evidence="2" id="KW-1185">Reference proteome</keyword>
<gene>
    <name evidence="1" type="ORF">MCHLO_08270</name>
</gene>
<sequence length="140" mass="15899">EPSEPSEILSFPDVDLQESQIRDPEPSYADAWAELVMRRSETACLRMRLGAMADELEAVTLERDQLGDACADLSAENHDLRRGDYGHAASSKELGVLLREKKQWVRERAELVERYDEAVAMVKKWRQAAEPLINLAFQPT</sequence>
<reference evidence="1" key="1">
    <citation type="submission" date="2014-09" db="EMBL/GenBank/DDBJ databases">
        <title>Genome sequence of the luminous mushroom Mycena chlorophos for searching fungal bioluminescence genes.</title>
        <authorList>
            <person name="Tanaka Y."/>
            <person name="Kasuga D."/>
            <person name="Oba Y."/>
            <person name="Hase S."/>
            <person name="Sato K."/>
            <person name="Oba Y."/>
            <person name="Sakakibara Y."/>
        </authorList>
    </citation>
    <scope>NUCLEOTIDE SEQUENCE</scope>
</reference>
<feature type="non-terminal residue" evidence="1">
    <location>
        <position position="1"/>
    </location>
</feature>
<organism evidence="1 2">
    <name type="scientific">Mycena chlorophos</name>
    <name type="common">Agaric fungus</name>
    <name type="synonym">Agaricus chlorophos</name>
    <dbReference type="NCBI Taxonomy" id="658473"/>
    <lineage>
        <taxon>Eukaryota</taxon>
        <taxon>Fungi</taxon>
        <taxon>Dikarya</taxon>
        <taxon>Basidiomycota</taxon>
        <taxon>Agaricomycotina</taxon>
        <taxon>Agaricomycetes</taxon>
        <taxon>Agaricomycetidae</taxon>
        <taxon>Agaricales</taxon>
        <taxon>Marasmiineae</taxon>
        <taxon>Mycenaceae</taxon>
        <taxon>Mycena</taxon>
    </lineage>
</organism>
<evidence type="ECO:0000313" key="2">
    <source>
        <dbReference type="Proteomes" id="UP000815677"/>
    </source>
</evidence>
<evidence type="ECO:0000313" key="1">
    <source>
        <dbReference type="EMBL" id="GAT51099.1"/>
    </source>
</evidence>
<proteinExistence type="predicted"/>